<keyword evidence="2" id="KW-1185">Reference proteome</keyword>
<evidence type="ECO:0000313" key="2">
    <source>
        <dbReference type="Proteomes" id="UP000293347"/>
    </source>
</evidence>
<gene>
    <name evidence="1" type="ORF">EZ437_00260</name>
</gene>
<comment type="caution">
    <text evidence="1">The sequence shown here is derived from an EMBL/GenBank/DDBJ whole genome shotgun (WGS) entry which is preliminary data.</text>
</comment>
<reference evidence="1 2" key="1">
    <citation type="submission" date="2019-02" db="EMBL/GenBank/DDBJ databases">
        <title>Pedobacter sp. RP-1-14 sp. nov., isolated from Arctic soil.</title>
        <authorList>
            <person name="Dahal R.H."/>
        </authorList>
    </citation>
    <scope>NUCLEOTIDE SEQUENCE [LARGE SCALE GENOMIC DNA]</scope>
    <source>
        <strain evidence="1 2">RP-1-14</strain>
    </source>
</reference>
<proteinExistence type="predicted"/>
<organism evidence="1 2">
    <name type="scientific">Pedobacter psychroterrae</name>
    <dbReference type="NCBI Taxonomy" id="2530453"/>
    <lineage>
        <taxon>Bacteria</taxon>
        <taxon>Pseudomonadati</taxon>
        <taxon>Bacteroidota</taxon>
        <taxon>Sphingobacteriia</taxon>
        <taxon>Sphingobacteriales</taxon>
        <taxon>Sphingobacteriaceae</taxon>
        <taxon>Pedobacter</taxon>
    </lineage>
</organism>
<evidence type="ECO:0000313" key="1">
    <source>
        <dbReference type="EMBL" id="TCD02459.1"/>
    </source>
</evidence>
<protein>
    <submittedName>
        <fullName evidence="1">Uncharacterized protein</fullName>
    </submittedName>
</protein>
<accession>A0A4R0NQK3</accession>
<dbReference type="RefSeq" id="WP_131592015.1">
    <property type="nucleotide sequence ID" value="NZ_SJSL01000001.1"/>
</dbReference>
<name>A0A4R0NQK3_9SPHI</name>
<sequence>MARIIGKFMKGVLGDSVLKTYGNMQIVQARPVKGKSKRTEGMVKSSSLFGVASNIAHEFRTGVSKLVTPFYDGTMIFRLNTEVAHSLRYANNPETGSFNLVADSFSKLEGFDFNAKSPLVNTLVSLPQVEIGEHTLTVSLPALEIPKNLKFPKDTKFCRMLIGRSLTDLTNKKRKIDFATFDVLNKKGTTVPQSWEFETEPGCVCIVMISLQFIQSSLAGETVINSKTFNPAAILKAVVSEGQANKANTKTWSTTLTKPIKLG</sequence>
<dbReference type="OrthoDB" id="680708at2"/>
<dbReference type="AlphaFoldDB" id="A0A4R0NQK3"/>
<dbReference type="EMBL" id="SJSL01000001">
    <property type="protein sequence ID" value="TCD02459.1"/>
    <property type="molecule type" value="Genomic_DNA"/>
</dbReference>
<dbReference type="Proteomes" id="UP000293347">
    <property type="component" value="Unassembled WGS sequence"/>
</dbReference>